<name>A0ACB9DAX9_9ASTR</name>
<reference evidence="1 2" key="2">
    <citation type="journal article" date="2022" name="Mol. Ecol. Resour.">
        <title>The genomes of chicory, endive, great burdock and yacon provide insights into Asteraceae paleo-polyploidization history and plant inulin production.</title>
        <authorList>
            <person name="Fan W."/>
            <person name="Wang S."/>
            <person name="Wang H."/>
            <person name="Wang A."/>
            <person name="Jiang F."/>
            <person name="Liu H."/>
            <person name="Zhao H."/>
            <person name="Xu D."/>
            <person name="Zhang Y."/>
        </authorList>
    </citation>
    <scope>NUCLEOTIDE SEQUENCE [LARGE SCALE GENOMIC DNA]</scope>
    <source>
        <strain evidence="2">cv. Yunnan</strain>
        <tissue evidence="1">Leaves</tissue>
    </source>
</reference>
<dbReference type="Proteomes" id="UP001056120">
    <property type="component" value="Linkage Group LG20"/>
</dbReference>
<keyword evidence="2" id="KW-1185">Reference proteome</keyword>
<gene>
    <name evidence="1" type="ORF">L1987_61367</name>
</gene>
<protein>
    <submittedName>
        <fullName evidence="1">Uncharacterized protein</fullName>
    </submittedName>
</protein>
<organism evidence="1 2">
    <name type="scientific">Smallanthus sonchifolius</name>
    <dbReference type="NCBI Taxonomy" id="185202"/>
    <lineage>
        <taxon>Eukaryota</taxon>
        <taxon>Viridiplantae</taxon>
        <taxon>Streptophyta</taxon>
        <taxon>Embryophyta</taxon>
        <taxon>Tracheophyta</taxon>
        <taxon>Spermatophyta</taxon>
        <taxon>Magnoliopsida</taxon>
        <taxon>eudicotyledons</taxon>
        <taxon>Gunneridae</taxon>
        <taxon>Pentapetalae</taxon>
        <taxon>asterids</taxon>
        <taxon>campanulids</taxon>
        <taxon>Asterales</taxon>
        <taxon>Asteraceae</taxon>
        <taxon>Asteroideae</taxon>
        <taxon>Heliantheae alliance</taxon>
        <taxon>Millerieae</taxon>
        <taxon>Smallanthus</taxon>
    </lineage>
</organism>
<evidence type="ECO:0000313" key="2">
    <source>
        <dbReference type="Proteomes" id="UP001056120"/>
    </source>
</evidence>
<evidence type="ECO:0000313" key="1">
    <source>
        <dbReference type="EMBL" id="KAI3743656.1"/>
    </source>
</evidence>
<proteinExistence type="predicted"/>
<accession>A0ACB9DAX9</accession>
<comment type="caution">
    <text evidence="1">The sequence shown here is derived from an EMBL/GenBank/DDBJ whole genome shotgun (WGS) entry which is preliminary data.</text>
</comment>
<reference evidence="2" key="1">
    <citation type="journal article" date="2022" name="Mol. Ecol. Resour.">
        <title>The genomes of chicory, endive, great burdock and yacon provide insights into Asteraceae palaeo-polyploidization history and plant inulin production.</title>
        <authorList>
            <person name="Fan W."/>
            <person name="Wang S."/>
            <person name="Wang H."/>
            <person name="Wang A."/>
            <person name="Jiang F."/>
            <person name="Liu H."/>
            <person name="Zhao H."/>
            <person name="Xu D."/>
            <person name="Zhang Y."/>
        </authorList>
    </citation>
    <scope>NUCLEOTIDE SEQUENCE [LARGE SCALE GENOMIC DNA]</scope>
    <source>
        <strain evidence="2">cv. Yunnan</strain>
    </source>
</reference>
<dbReference type="EMBL" id="CM042037">
    <property type="protein sequence ID" value="KAI3743656.1"/>
    <property type="molecule type" value="Genomic_DNA"/>
</dbReference>
<sequence>MVVVTAVGSSNVVVSFATVSGGLTGLTVVKSVVMMVVTVVVRVSRYDAGDSEVDGRSVRVSLMVVMVRTVVGSRWFKGWWWFGLGDEGLDLMVLVLQWWLVHGSFTAKTLRWLLWFMVEGGGVMVVVNVSADDG</sequence>